<keyword evidence="2" id="KW-0378">Hydrolase</keyword>
<dbReference type="InterPro" id="IPR029069">
    <property type="entry name" value="HotDog_dom_sf"/>
</dbReference>
<dbReference type="AlphaFoldDB" id="A0A9W7XQ90"/>
<reference evidence="4" key="1">
    <citation type="submission" date="2022-07" db="EMBL/GenBank/DDBJ databases">
        <title>Phylogenomic reconstructions and comparative analyses of Kickxellomycotina fungi.</title>
        <authorList>
            <person name="Reynolds N.K."/>
            <person name="Stajich J.E."/>
            <person name="Barry K."/>
            <person name="Grigoriev I.V."/>
            <person name="Crous P."/>
            <person name="Smith M.E."/>
        </authorList>
    </citation>
    <scope>NUCLEOTIDE SEQUENCE</scope>
    <source>
        <strain evidence="4">NBRC 105413</strain>
    </source>
</reference>
<dbReference type="EMBL" id="JANBOH010000044">
    <property type="protein sequence ID" value="KAJ1646948.1"/>
    <property type="molecule type" value="Genomic_DNA"/>
</dbReference>
<gene>
    <name evidence="4" type="ORF">LPJ64_001622</name>
</gene>
<comment type="similarity">
    <text evidence="1">Belongs to the thioesterase PaaI family.</text>
</comment>
<dbReference type="PANTHER" id="PTHR21660">
    <property type="entry name" value="THIOESTERASE SUPERFAMILY MEMBER-RELATED"/>
    <property type="match status" value="1"/>
</dbReference>
<dbReference type="Gene3D" id="3.10.129.10">
    <property type="entry name" value="Hotdog Thioesterase"/>
    <property type="match status" value="2"/>
</dbReference>
<accession>A0A9W7XQ90</accession>
<dbReference type="Pfam" id="PF03061">
    <property type="entry name" value="4HBT"/>
    <property type="match status" value="1"/>
</dbReference>
<dbReference type="GO" id="GO:0047617">
    <property type="term" value="F:fatty acyl-CoA hydrolase activity"/>
    <property type="evidence" value="ECO:0007669"/>
    <property type="project" value="InterPro"/>
</dbReference>
<sequence>MDKILKVKNGFGSIDDITLVSSDIERGELTMELTIQDHHLNDAGTLDEGVVATLADNYTTYILIAHSLAREPEAMPISVSVCLSVHALVPVSPGTRMFVVCRAGNERLAKPHATAVFVDANDREVVYARASHTKHLKDVMGYELMKNVQTPVSQKELFSQKDLISRATAYHKELLAAKVKLTTPPLSRLQLVSITPLATKGDRITSAKLVYETTVEPSDCNTWGTIHGGCVFTLCNAVGKIATAVVVKGARKIVSTDLTTNYLAGISVGAKVLLEVECLRTTKSLGFLRGVVRDQKGTVCYIWVQNVGFEI</sequence>
<feature type="domain" description="Thioesterase" evidence="3">
    <location>
        <begin position="224"/>
        <end position="300"/>
    </location>
</feature>
<name>A0A9W7XQ90_9FUNG</name>
<dbReference type="Proteomes" id="UP001145021">
    <property type="component" value="Unassembled WGS sequence"/>
</dbReference>
<dbReference type="CDD" id="cd03443">
    <property type="entry name" value="PaaI_thioesterase"/>
    <property type="match status" value="2"/>
</dbReference>
<organism evidence="4 5">
    <name type="scientific">Coemansia asiatica</name>
    <dbReference type="NCBI Taxonomy" id="1052880"/>
    <lineage>
        <taxon>Eukaryota</taxon>
        <taxon>Fungi</taxon>
        <taxon>Fungi incertae sedis</taxon>
        <taxon>Zoopagomycota</taxon>
        <taxon>Kickxellomycotina</taxon>
        <taxon>Kickxellomycetes</taxon>
        <taxon>Kickxellales</taxon>
        <taxon>Kickxellaceae</taxon>
        <taxon>Coemansia</taxon>
    </lineage>
</organism>
<evidence type="ECO:0000313" key="5">
    <source>
        <dbReference type="Proteomes" id="UP001145021"/>
    </source>
</evidence>
<proteinExistence type="inferred from homology"/>
<evidence type="ECO:0000259" key="3">
    <source>
        <dbReference type="Pfam" id="PF03061"/>
    </source>
</evidence>
<evidence type="ECO:0000256" key="2">
    <source>
        <dbReference type="ARBA" id="ARBA00022801"/>
    </source>
</evidence>
<dbReference type="SUPFAM" id="SSF54637">
    <property type="entry name" value="Thioesterase/thiol ester dehydrase-isomerase"/>
    <property type="match status" value="2"/>
</dbReference>
<evidence type="ECO:0000313" key="4">
    <source>
        <dbReference type="EMBL" id="KAJ1646948.1"/>
    </source>
</evidence>
<protein>
    <recommendedName>
        <fullName evidence="3">Thioesterase domain-containing protein</fullName>
    </recommendedName>
</protein>
<dbReference type="InterPro" id="IPR039298">
    <property type="entry name" value="ACOT13"/>
</dbReference>
<keyword evidence="5" id="KW-1185">Reference proteome</keyword>
<evidence type="ECO:0000256" key="1">
    <source>
        <dbReference type="ARBA" id="ARBA00008324"/>
    </source>
</evidence>
<dbReference type="InterPro" id="IPR006683">
    <property type="entry name" value="Thioestr_dom"/>
</dbReference>
<dbReference type="PANTHER" id="PTHR21660:SF1">
    <property type="entry name" value="ACYL-COENZYME A THIOESTERASE 13"/>
    <property type="match status" value="1"/>
</dbReference>
<comment type="caution">
    <text evidence="4">The sequence shown here is derived from an EMBL/GenBank/DDBJ whole genome shotgun (WGS) entry which is preliminary data.</text>
</comment>